<gene>
    <name evidence="2" type="ORF">CB5_LOCUS5220</name>
</gene>
<protein>
    <submittedName>
        <fullName evidence="2">Uncharacterized protein</fullName>
    </submittedName>
</protein>
<evidence type="ECO:0000256" key="1">
    <source>
        <dbReference type="SAM" id="SignalP"/>
    </source>
</evidence>
<feature type="chain" id="PRO_5028383652" evidence="1">
    <location>
        <begin position="26"/>
        <end position="103"/>
    </location>
</feature>
<evidence type="ECO:0000313" key="2">
    <source>
        <dbReference type="EMBL" id="CAD1822009.1"/>
    </source>
</evidence>
<keyword evidence="1" id="KW-0732">Signal</keyword>
<sequence length="103" mass="11040">MEPVITTTHVFIFFLLILFFPEAISVSAESAQGHANIGAPKQLIKSHACSSAKSAVSNASVFLLGLMLTRSLAPATTTGKQREEDPNALELITLPPIFSLLIF</sequence>
<name>A0A6V7NTS1_ANACO</name>
<organism evidence="2">
    <name type="scientific">Ananas comosus var. bracteatus</name>
    <name type="common">red pineapple</name>
    <dbReference type="NCBI Taxonomy" id="296719"/>
    <lineage>
        <taxon>Eukaryota</taxon>
        <taxon>Viridiplantae</taxon>
        <taxon>Streptophyta</taxon>
        <taxon>Embryophyta</taxon>
        <taxon>Tracheophyta</taxon>
        <taxon>Spermatophyta</taxon>
        <taxon>Magnoliopsida</taxon>
        <taxon>Liliopsida</taxon>
        <taxon>Poales</taxon>
        <taxon>Bromeliaceae</taxon>
        <taxon>Bromelioideae</taxon>
        <taxon>Ananas</taxon>
    </lineage>
</organism>
<dbReference type="AlphaFoldDB" id="A0A6V7NTS1"/>
<dbReference type="EMBL" id="LR862142">
    <property type="protein sequence ID" value="CAD1822009.1"/>
    <property type="molecule type" value="Genomic_DNA"/>
</dbReference>
<accession>A0A6V7NTS1</accession>
<proteinExistence type="predicted"/>
<feature type="signal peptide" evidence="1">
    <location>
        <begin position="1"/>
        <end position="25"/>
    </location>
</feature>
<reference evidence="2" key="1">
    <citation type="submission" date="2020-07" db="EMBL/GenBank/DDBJ databases">
        <authorList>
            <person name="Lin J."/>
        </authorList>
    </citation>
    <scope>NUCLEOTIDE SEQUENCE</scope>
</reference>